<comment type="caution">
    <text evidence="16">The sequence shown here is derived from an EMBL/GenBank/DDBJ whole genome shotgun (WGS) entry which is preliminary data.</text>
</comment>
<feature type="transmembrane region" description="Helical" evidence="14">
    <location>
        <begin position="750"/>
        <end position="775"/>
    </location>
</feature>
<dbReference type="Pfam" id="PF07670">
    <property type="entry name" value="Gate"/>
    <property type="match status" value="2"/>
</dbReference>
<dbReference type="SUPFAM" id="SSF52540">
    <property type="entry name" value="P-loop containing nucleoside triphosphate hydrolases"/>
    <property type="match status" value="1"/>
</dbReference>
<keyword evidence="13" id="KW-0460">Magnesium</keyword>
<dbReference type="Gene3D" id="2.30.30.90">
    <property type="match status" value="1"/>
</dbReference>
<dbReference type="Pfam" id="PF17910">
    <property type="entry name" value="FeoB_Cyto"/>
    <property type="match status" value="1"/>
</dbReference>
<evidence type="ECO:0000256" key="10">
    <source>
        <dbReference type="ARBA" id="ARBA00023136"/>
    </source>
</evidence>
<evidence type="ECO:0000256" key="8">
    <source>
        <dbReference type="ARBA" id="ARBA00023004"/>
    </source>
</evidence>
<dbReference type="Pfam" id="PF04023">
    <property type="entry name" value="FeoA"/>
    <property type="match status" value="1"/>
</dbReference>
<dbReference type="InterPro" id="IPR003373">
    <property type="entry name" value="Fe2_transport_prot-B"/>
</dbReference>
<keyword evidence="5 14" id="KW-0812">Transmembrane</keyword>
<feature type="transmembrane region" description="Helical" evidence="14">
    <location>
        <begin position="667"/>
        <end position="692"/>
    </location>
</feature>
<dbReference type="RefSeq" id="WP_257497688.1">
    <property type="nucleotide sequence ID" value="NZ_JANKBI010000007.1"/>
</dbReference>
<name>A0AB73T2Y9_9FIRM</name>
<keyword evidence="14" id="KW-0406">Ion transport</keyword>
<dbReference type="PANTHER" id="PTHR43185:SF2">
    <property type="entry name" value="FERROUS IRON TRANSPORT PROTEIN B"/>
    <property type="match status" value="1"/>
</dbReference>
<evidence type="ECO:0000256" key="4">
    <source>
        <dbReference type="ARBA" id="ARBA00022475"/>
    </source>
</evidence>
<evidence type="ECO:0000256" key="1">
    <source>
        <dbReference type="ARBA" id="ARBA00003926"/>
    </source>
</evidence>
<feature type="binding site" evidence="12">
    <location>
        <begin position="195"/>
        <end position="198"/>
    </location>
    <ligand>
        <name>GTP</name>
        <dbReference type="ChEBI" id="CHEBI:37565"/>
        <label>1</label>
    </ligand>
</feature>
<dbReference type="SUPFAM" id="SSF50037">
    <property type="entry name" value="C-terminal domain of transcriptional repressors"/>
    <property type="match status" value="1"/>
</dbReference>
<evidence type="ECO:0000256" key="7">
    <source>
        <dbReference type="ARBA" id="ARBA00022989"/>
    </source>
</evidence>
<dbReference type="InterPro" id="IPR027417">
    <property type="entry name" value="P-loop_NTPase"/>
</dbReference>
<accession>A0AB73T2Y9</accession>
<dbReference type="InterPro" id="IPR007167">
    <property type="entry name" value="Fe-transptr_FeoA-like"/>
</dbReference>
<evidence type="ECO:0000256" key="3">
    <source>
        <dbReference type="ARBA" id="ARBA00022448"/>
    </source>
</evidence>
<dbReference type="InterPro" id="IPR011640">
    <property type="entry name" value="Fe2_transport_prot_B_C"/>
</dbReference>
<dbReference type="PROSITE" id="PS51711">
    <property type="entry name" value="G_FEOB"/>
    <property type="match status" value="1"/>
</dbReference>
<dbReference type="InterPro" id="IPR038157">
    <property type="entry name" value="FeoA_core_dom"/>
</dbReference>
<feature type="transmembrane region" description="Helical" evidence="14">
    <location>
        <begin position="616"/>
        <end position="638"/>
    </location>
</feature>
<feature type="transmembrane region" description="Helical" evidence="14">
    <location>
        <begin position="381"/>
        <end position="399"/>
    </location>
</feature>
<dbReference type="InterPro" id="IPR050860">
    <property type="entry name" value="FeoB_GTPase"/>
</dbReference>
<dbReference type="Pfam" id="PF02421">
    <property type="entry name" value="FeoB_N"/>
    <property type="match status" value="1"/>
</dbReference>
<dbReference type="InterPro" id="IPR030389">
    <property type="entry name" value="G_FEOB_dom"/>
</dbReference>
<evidence type="ECO:0000256" key="2">
    <source>
        <dbReference type="ARBA" id="ARBA00004651"/>
    </source>
</evidence>
<dbReference type="CDD" id="cd01879">
    <property type="entry name" value="FeoB"/>
    <property type="match status" value="1"/>
</dbReference>
<feature type="binding site" evidence="12">
    <location>
        <begin position="89"/>
        <end position="96"/>
    </location>
    <ligand>
        <name>GTP</name>
        <dbReference type="ChEBI" id="CHEBI:37565"/>
        <label>1</label>
    </ligand>
</feature>
<comment type="similarity">
    <text evidence="14">Belongs to the TRAFAC class TrmE-Era-EngA-EngB-Septin-like GTPase superfamily. FeoB GTPase (TC 9.A.8) family.</text>
</comment>
<keyword evidence="6 12" id="KW-0547">Nucleotide-binding</keyword>
<dbReference type="SMART" id="SM00899">
    <property type="entry name" value="FeoA"/>
    <property type="match status" value="1"/>
</dbReference>
<evidence type="ECO:0000256" key="13">
    <source>
        <dbReference type="PIRSR" id="PIRSR603373-2"/>
    </source>
</evidence>
<evidence type="ECO:0000313" key="16">
    <source>
        <dbReference type="EMBL" id="PWJ75001.1"/>
    </source>
</evidence>
<dbReference type="PANTHER" id="PTHR43185">
    <property type="entry name" value="FERROUS IRON TRANSPORT PROTEIN B"/>
    <property type="match status" value="1"/>
</dbReference>
<gene>
    <name evidence="16" type="ORF">C7383_1076</name>
</gene>
<comment type="subcellular location">
    <subcellularLocation>
        <location evidence="2 14">Cell membrane</location>
        <topology evidence="2 14">Multi-pass membrane protein</topology>
    </subcellularLocation>
</comment>
<keyword evidence="10 14" id="KW-0472">Membrane</keyword>
<keyword evidence="4" id="KW-1003">Cell membrane</keyword>
<dbReference type="Gene3D" id="3.40.50.300">
    <property type="entry name" value="P-loop containing nucleotide triphosphate hydrolases"/>
    <property type="match status" value="1"/>
</dbReference>
<keyword evidence="9 12" id="KW-0342">GTP-binding</keyword>
<dbReference type="EMBL" id="QGGY01000007">
    <property type="protein sequence ID" value="PWJ75001.1"/>
    <property type="molecule type" value="Genomic_DNA"/>
</dbReference>
<reference evidence="16 17" key="1">
    <citation type="submission" date="2018-05" db="EMBL/GenBank/DDBJ databases">
        <authorList>
            <person name="Goeker M."/>
            <person name="Huntemann M."/>
            <person name="Clum A."/>
            <person name="Pillay M."/>
            <person name="Palaniappan K."/>
            <person name="Varghese N."/>
            <person name="Mikhailova N."/>
            <person name="Stamatis D."/>
            <person name="Reddy T."/>
            <person name="Daum C."/>
            <person name="Shapiro N."/>
            <person name="Ivanova N."/>
            <person name="Kyrpides N."/>
            <person name="Woyke T."/>
        </authorList>
    </citation>
    <scope>NUCLEOTIDE SEQUENCE [LARGE SCALE GENOMIC DNA]</scope>
    <source>
        <strain evidence="16 17">DSM 26524</strain>
    </source>
</reference>
<feature type="transmembrane region" description="Helical" evidence="14">
    <location>
        <begin position="559"/>
        <end position="580"/>
    </location>
</feature>
<feature type="binding site" evidence="13">
    <location>
        <position position="103"/>
    </location>
    <ligand>
        <name>Mg(2+)</name>
        <dbReference type="ChEBI" id="CHEBI:18420"/>
        <label>2</label>
    </ligand>
</feature>
<keyword evidence="17" id="KW-1185">Reference proteome</keyword>
<evidence type="ECO:0000256" key="14">
    <source>
        <dbReference type="RuleBase" id="RU362098"/>
    </source>
</evidence>
<organism evidence="16 17">
    <name type="scientific">Murimonas intestini</name>
    <dbReference type="NCBI Taxonomy" id="1337051"/>
    <lineage>
        <taxon>Bacteria</taxon>
        <taxon>Bacillati</taxon>
        <taxon>Bacillota</taxon>
        <taxon>Clostridia</taxon>
        <taxon>Lachnospirales</taxon>
        <taxon>Lachnospiraceae</taxon>
        <taxon>Murimonas</taxon>
    </lineage>
</organism>
<dbReference type="InterPro" id="IPR011642">
    <property type="entry name" value="Gate_dom"/>
</dbReference>
<evidence type="ECO:0000313" key="17">
    <source>
        <dbReference type="Proteomes" id="UP000245412"/>
    </source>
</evidence>
<keyword evidence="13" id="KW-0479">Metal-binding</keyword>
<dbReference type="Pfam" id="PF07664">
    <property type="entry name" value="FeoB_C"/>
    <property type="match status" value="1"/>
</dbReference>
<protein>
    <recommendedName>
        <fullName evidence="11 14">Ferrous iron transport protein B</fullName>
    </recommendedName>
</protein>
<dbReference type="Proteomes" id="UP000245412">
    <property type="component" value="Unassembled WGS sequence"/>
</dbReference>
<comment type="function">
    <text evidence="1 14">Probable transporter of a GTP-driven Fe(2+) uptake system.</text>
</comment>
<evidence type="ECO:0000256" key="12">
    <source>
        <dbReference type="PIRSR" id="PIRSR603373-1"/>
    </source>
</evidence>
<dbReference type="GO" id="GO:0015093">
    <property type="term" value="F:ferrous iron transmembrane transporter activity"/>
    <property type="evidence" value="ECO:0007669"/>
    <property type="project" value="UniProtKB-UniRule"/>
</dbReference>
<feature type="binding site" evidence="13">
    <location>
        <position position="100"/>
    </location>
    <ligand>
        <name>Mg(2+)</name>
        <dbReference type="ChEBI" id="CHEBI:18420"/>
        <label>2</label>
    </ligand>
</feature>
<keyword evidence="7 14" id="KW-1133">Transmembrane helix</keyword>
<dbReference type="Gene3D" id="1.10.287.1770">
    <property type="match status" value="1"/>
</dbReference>
<feature type="transmembrane region" description="Helical" evidence="14">
    <location>
        <begin position="713"/>
        <end position="730"/>
    </location>
</feature>
<dbReference type="GO" id="GO:0005525">
    <property type="term" value="F:GTP binding"/>
    <property type="evidence" value="ECO:0007669"/>
    <property type="project" value="UniProtKB-KW"/>
</dbReference>
<dbReference type="InterPro" id="IPR008988">
    <property type="entry name" value="Transcriptional_repressor_C"/>
</dbReference>
<dbReference type="GO" id="GO:0005886">
    <property type="term" value="C:plasma membrane"/>
    <property type="evidence" value="ECO:0007669"/>
    <property type="project" value="UniProtKB-SubCell"/>
</dbReference>
<feature type="binding site" evidence="12">
    <location>
        <begin position="135"/>
        <end position="138"/>
    </location>
    <ligand>
        <name>GTP</name>
        <dbReference type="ChEBI" id="CHEBI:37565"/>
        <label>1</label>
    </ligand>
</feature>
<keyword evidence="8 14" id="KW-0408">Iron</keyword>
<feature type="binding site" evidence="13">
    <location>
        <position position="104"/>
    </location>
    <ligand>
        <name>Mg(2+)</name>
        <dbReference type="ChEBI" id="CHEBI:18420"/>
        <label>2</label>
    </ligand>
</feature>
<sequence length="777" mass="86391">MADIMKLADLERGQSATVRALEFTDEMRRRLQDIGMVEGTPVECVGKSPFGDPGAYMVRRSVMALRREDSEKILVEPGGSSSLTVALAGNPNVGKSTVFNQLTGMRQHTGNWPGKTVASARGRCSFKGIEMELVDIPGCYSLMAHSAEEEVARDFICFEAPDAAVVVCDATCLERNMNLVLQIIETEVPVIVCVNLMDEAEKKKIRVDLDKLRDMLGVPVVGTAARSKKGLQKLLQEMADLKNGQLPEGRFRINYPDYIEKAIGELEPAVSKCCGEAGFKNVRWLCARLLDLDESMRRSMKEYLGESAMEQILQDEGVHKALAELGRVRKEADVTVMKMKDDIASTFIWEAQRICAETVSFENKSYADRDRKLDRLFTSKGSGFIIMFLVLMGIFWLTITGANYPSDLLSTFFFEMEGRIWSLLEFLHLPHIVCEALIEGVYRVLAWVVSVMLPPMAIFFPLFTLLEDFGYLPRVAFNLDKCFQRCHTCGKQALTMCMGFGCNAVGVMGCRIIDSPRERLVAMITNNFVPCNGRLPILITMISIFFVGAAGFWSSFLSAALLALFILLGILMTFFTSRILTKTVLRGEASSFTLELPPYRRPQTGKVIVRSVFDRTLFVLGRAVVVAAPAGLLLWVLANVSIQDVTLLAHLSGFLDPFGRALGMDGVILLAFILGFPANEIVIPIIIMSYMAQGSLVDIQDMGVLHQLFVQNGWTWITAVSTMLFALMHWPCSTTFLTIRKESGKMRWTLLSLAVPTIAGIVSCFLFASVARLIWRV</sequence>
<keyword evidence="14" id="KW-0410">Iron transport</keyword>
<feature type="transmembrane region" description="Helical" evidence="14">
    <location>
        <begin position="535"/>
        <end position="553"/>
    </location>
</feature>
<evidence type="ECO:0000256" key="9">
    <source>
        <dbReference type="ARBA" id="ARBA00023134"/>
    </source>
</evidence>
<feature type="domain" description="FeoB-type G" evidence="15">
    <location>
        <begin position="82"/>
        <end position="244"/>
    </location>
</feature>
<evidence type="ECO:0000256" key="5">
    <source>
        <dbReference type="ARBA" id="ARBA00022692"/>
    </source>
</evidence>
<dbReference type="InterPro" id="IPR041069">
    <property type="entry name" value="FeoB_Cyto"/>
</dbReference>
<keyword evidence="3 14" id="KW-0813">Transport</keyword>
<evidence type="ECO:0000259" key="15">
    <source>
        <dbReference type="PROSITE" id="PS51711"/>
    </source>
</evidence>
<dbReference type="NCBIfam" id="TIGR00437">
    <property type="entry name" value="feoB"/>
    <property type="match status" value="1"/>
</dbReference>
<proteinExistence type="inferred from homology"/>
<evidence type="ECO:0000256" key="11">
    <source>
        <dbReference type="NCBIfam" id="TIGR00437"/>
    </source>
</evidence>
<dbReference type="GO" id="GO:0046914">
    <property type="term" value="F:transition metal ion binding"/>
    <property type="evidence" value="ECO:0007669"/>
    <property type="project" value="InterPro"/>
</dbReference>
<feature type="transmembrane region" description="Helical" evidence="14">
    <location>
        <begin position="445"/>
        <end position="466"/>
    </location>
</feature>
<evidence type="ECO:0000256" key="6">
    <source>
        <dbReference type="ARBA" id="ARBA00022741"/>
    </source>
</evidence>
<dbReference type="AlphaFoldDB" id="A0AB73T2Y9"/>